<keyword evidence="2" id="KW-1185">Reference proteome</keyword>
<gene>
    <name evidence="1" type="ORF">HPLM_LOCUS8394</name>
</gene>
<evidence type="ECO:0000313" key="2">
    <source>
        <dbReference type="Proteomes" id="UP000268014"/>
    </source>
</evidence>
<dbReference type="AlphaFoldDB" id="A0A0N4WCX5"/>
<proteinExistence type="predicted"/>
<dbReference type="Proteomes" id="UP000268014">
    <property type="component" value="Unassembled WGS sequence"/>
</dbReference>
<evidence type="ECO:0000313" key="1">
    <source>
        <dbReference type="EMBL" id="VDO34751.1"/>
    </source>
</evidence>
<accession>A0A0N4WCX5</accession>
<sequence length="94" mass="10455">MSLYHQQEFDIAPAAVRSMADDLRVKTRDTYPPKVVVQEPPKGIWEPVPAVVLTAIPQEEDRYDGNPRTRGVLAVLTEPSYLLNLNSAPAAKIQ</sequence>
<name>A0A0N4WCX5_HAEPC</name>
<dbReference type="EMBL" id="UZAF01016853">
    <property type="protein sequence ID" value="VDO34751.1"/>
    <property type="molecule type" value="Genomic_DNA"/>
</dbReference>
<organism evidence="3">
    <name type="scientific">Haemonchus placei</name>
    <name type="common">Barber's pole worm</name>
    <dbReference type="NCBI Taxonomy" id="6290"/>
    <lineage>
        <taxon>Eukaryota</taxon>
        <taxon>Metazoa</taxon>
        <taxon>Ecdysozoa</taxon>
        <taxon>Nematoda</taxon>
        <taxon>Chromadorea</taxon>
        <taxon>Rhabditida</taxon>
        <taxon>Rhabditina</taxon>
        <taxon>Rhabditomorpha</taxon>
        <taxon>Strongyloidea</taxon>
        <taxon>Trichostrongylidae</taxon>
        <taxon>Haemonchus</taxon>
    </lineage>
</organism>
<dbReference type="WBParaSite" id="HPLM_0000840201-mRNA-1">
    <property type="protein sequence ID" value="HPLM_0000840201-mRNA-1"/>
    <property type="gene ID" value="HPLM_0000840201"/>
</dbReference>
<evidence type="ECO:0000313" key="3">
    <source>
        <dbReference type="WBParaSite" id="HPLM_0000840201-mRNA-1"/>
    </source>
</evidence>
<reference evidence="1 2" key="2">
    <citation type="submission" date="2018-11" db="EMBL/GenBank/DDBJ databases">
        <authorList>
            <consortium name="Pathogen Informatics"/>
        </authorList>
    </citation>
    <scope>NUCLEOTIDE SEQUENCE [LARGE SCALE GENOMIC DNA]</scope>
    <source>
        <strain evidence="1 2">MHpl1</strain>
    </source>
</reference>
<reference evidence="3" key="1">
    <citation type="submission" date="2017-02" db="UniProtKB">
        <authorList>
            <consortium name="WormBaseParasite"/>
        </authorList>
    </citation>
    <scope>IDENTIFICATION</scope>
</reference>
<protein>
    <submittedName>
        <fullName evidence="3">ZM domain-containing protein</fullName>
    </submittedName>
</protein>